<organism evidence="2">
    <name type="scientific">Oikopleura dioica</name>
    <name type="common">Tunicate</name>
    <dbReference type="NCBI Taxonomy" id="34765"/>
    <lineage>
        <taxon>Eukaryota</taxon>
        <taxon>Metazoa</taxon>
        <taxon>Chordata</taxon>
        <taxon>Tunicata</taxon>
        <taxon>Appendicularia</taxon>
        <taxon>Copelata</taxon>
        <taxon>Oikopleuridae</taxon>
        <taxon>Oikopleura</taxon>
    </lineage>
</organism>
<feature type="compositionally biased region" description="Acidic residues" evidence="1">
    <location>
        <begin position="650"/>
        <end position="659"/>
    </location>
</feature>
<reference evidence="2" key="1">
    <citation type="journal article" date="2010" name="Science">
        <title>Plasticity of animal genome architecture unmasked by rapid evolution of a pelagic tunicate.</title>
        <authorList>
            <person name="Denoeud F."/>
            <person name="Henriet S."/>
            <person name="Mungpakdee S."/>
            <person name="Aury J.M."/>
            <person name="Da Silva C."/>
            <person name="Brinkmann H."/>
            <person name="Mikhaleva J."/>
            <person name="Olsen L.C."/>
            <person name="Jubin C."/>
            <person name="Canestro C."/>
            <person name="Bouquet J.M."/>
            <person name="Danks G."/>
            <person name="Poulain J."/>
            <person name="Campsteijn C."/>
            <person name="Adamski M."/>
            <person name="Cross I."/>
            <person name="Yadetie F."/>
            <person name="Muffato M."/>
            <person name="Louis A."/>
            <person name="Butcher S."/>
            <person name="Tsagkogeorga G."/>
            <person name="Konrad A."/>
            <person name="Singh S."/>
            <person name="Jensen M.F."/>
            <person name="Cong E.H."/>
            <person name="Eikeseth-Otteraa H."/>
            <person name="Noel B."/>
            <person name="Anthouard V."/>
            <person name="Porcel B.M."/>
            <person name="Kachouri-Lafond R."/>
            <person name="Nishino A."/>
            <person name="Ugolini M."/>
            <person name="Chourrout P."/>
            <person name="Nishida H."/>
            <person name="Aasland R."/>
            <person name="Huzurbazar S."/>
            <person name="Westhof E."/>
            <person name="Delsuc F."/>
            <person name="Lehrach H."/>
            <person name="Reinhardt R."/>
            <person name="Weissenbach J."/>
            <person name="Roy S.W."/>
            <person name="Artiguenave F."/>
            <person name="Postlethwait J.H."/>
            <person name="Manak J.R."/>
            <person name="Thompson E.M."/>
            <person name="Jaillon O."/>
            <person name="Du Pasquier L."/>
            <person name="Boudinot P."/>
            <person name="Liberles D.A."/>
            <person name="Volff J.N."/>
            <person name="Philippe H."/>
            <person name="Lenhard B."/>
            <person name="Roest Crollius H."/>
            <person name="Wincker P."/>
            <person name="Chourrout D."/>
        </authorList>
    </citation>
    <scope>NUCLEOTIDE SEQUENCE [LARGE SCALE GENOMIC DNA]</scope>
</reference>
<feature type="region of interest" description="Disordered" evidence="1">
    <location>
        <begin position="632"/>
        <end position="659"/>
    </location>
</feature>
<dbReference type="AlphaFoldDB" id="E4X838"/>
<name>E4X838_OIKDI</name>
<evidence type="ECO:0000313" key="3">
    <source>
        <dbReference type="Proteomes" id="UP000001307"/>
    </source>
</evidence>
<dbReference type="EMBL" id="FN653028">
    <property type="protein sequence ID" value="CBY18861.1"/>
    <property type="molecule type" value="Genomic_DNA"/>
</dbReference>
<feature type="compositionally biased region" description="Low complexity" evidence="1">
    <location>
        <begin position="549"/>
        <end position="560"/>
    </location>
</feature>
<evidence type="ECO:0000256" key="1">
    <source>
        <dbReference type="SAM" id="MobiDB-lite"/>
    </source>
</evidence>
<dbReference type="OrthoDB" id="10538342at2759"/>
<dbReference type="Proteomes" id="UP000001307">
    <property type="component" value="Unassembled WGS sequence"/>
</dbReference>
<accession>E4X838</accession>
<feature type="region of interest" description="Disordered" evidence="1">
    <location>
        <begin position="545"/>
        <end position="596"/>
    </location>
</feature>
<sequence length="659" mass="74998">MEKDLISCIAEVSPAFETAEMRWPDRGVELGRLIIHQSAGCIIPTISKGREDKQKLILTMRREYYNKNTMFVLSEAFRLKIIKSGMTDNATLRQGLAMWVQFHMVPKFIKLHHNLFFLNYVNWRDGFYRHVPDKQRQTACTQLCLFNGTVDINMRVLFMRLESLVSKYTKTKKLKKRKCFIMPSLKECIFNKVLPVSEFNTEGSQYKPWQSIRRECRRVHGIILDNKPEICGLVTDPSGQQLQLPLSMILKNLPKISSPSRRNADEFAQMVIAQLGKPLFGHEMRFTLRNDISENEVVKNNHVKKETPGSVIELKEDKALEKEICEKTTVDEIPMEVDSDIDKSEDPGGEKEEIIIIEDDAAMSVANDNEKISLTNKNAHDRENSKYNDESFGKDQSENSLPKKEHILGDKGILDYIMELDQLSGSNNSETESIMKSIEDVQSNDDSIKCSRMDEATHMSTDCNSENKKTFEENMSQTNANEEEETACDESVSMSDSAIVQRYEEVYDIADMLESEDVPEISLSFWDEIAFGNKELTDVGHDKDVSLPKEAVSENSNNKNVSEKIEETVKKSDTSENKESGKSDETQVNKDCTDCHSSKISEHSLSEESCYSDEFLIVSRYEEVFESGQISLQAESSDSDKPLVIVSSPENEDQNAVEG</sequence>
<feature type="region of interest" description="Disordered" evidence="1">
    <location>
        <begin position="373"/>
        <end position="405"/>
    </location>
</feature>
<gene>
    <name evidence="2" type="ORF">GSOID_T00003729001</name>
</gene>
<protein>
    <submittedName>
        <fullName evidence="2">Uncharacterized protein</fullName>
    </submittedName>
</protein>
<dbReference type="InParanoid" id="E4X838"/>
<feature type="compositionally biased region" description="Basic and acidic residues" evidence="1">
    <location>
        <begin position="561"/>
        <end position="596"/>
    </location>
</feature>
<keyword evidence="3" id="KW-1185">Reference proteome</keyword>
<evidence type="ECO:0000313" key="2">
    <source>
        <dbReference type="EMBL" id="CBY18861.1"/>
    </source>
</evidence>
<proteinExistence type="predicted"/>
<feature type="compositionally biased region" description="Basic and acidic residues" evidence="1">
    <location>
        <begin position="378"/>
        <end position="405"/>
    </location>
</feature>